<evidence type="ECO:0000313" key="4">
    <source>
        <dbReference type="Proteomes" id="UP000266723"/>
    </source>
</evidence>
<evidence type="ECO:0000313" key="3">
    <source>
        <dbReference type="EMBL" id="KAF3611240.1"/>
    </source>
</evidence>
<feature type="region of interest" description="Disordered" evidence="1">
    <location>
        <begin position="124"/>
        <end position="148"/>
    </location>
</feature>
<evidence type="ECO:0000256" key="2">
    <source>
        <dbReference type="SAM" id="SignalP"/>
    </source>
</evidence>
<comment type="caution">
    <text evidence="3">The sequence shown here is derived from an EMBL/GenBank/DDBJ whole genome shotgun (WGS) entry which is preliminary data.</text>
</comment>
<protein>
    <recommendedName>
        <fullName evidence="5">Secreted protein</fullName>
    </recommendedName>
</protein>
<keyword evidence="4" id="KW-1185">Reference proteome</keyword>
<dbReference type="EMBL" id="QGKV02000297">
    <property type="protein sequence ID" value="KAF3611240.1"/>
    <property type="molecule type" value="Genomic_DNA"/>
</dbReference>
<gene>
    <name evidence="3" type="ORF">DY000_02049573</name>
</gene>
<keyword evidence="2" id="KW-0732">Signal</keyword>
<evidence type="ECO:0008006" key="5">
    <source>
        <dbReference type="Google" id="ProtNLM"/>
    </source>
</evidence>
<accession>A0ABQ7F8A1</accession>
<feature type="signal peptide" evidence="2">
    <location>
        <begin position="1"/>
        <end position="19"/>
    </location>
</feature>
<sequence>MVGSSVFWFLVKLVVTVLQQCCLECLVNPTVGSSLIELKFGRGVVDLFILDLYGGISLWFTQDQGNTTVTFRCASCPFPQQNYQRTLDNEAVMTVERTAIASPMRADETEDLKSLMVGIITPSKPENTPPIPQLPEFESHAASTWHTV</sequence>
<name>A0ABQ7F8A1_BRACR</name>
<reference evidence="3 4" key="1">
    <citation type="journal article" date="2020" name="BMC Genomics">
        <title>Intraspecific diversification of the crop wild relative Brassica cretica Lam. using demographic model selection.</title>
        <authorList>
            <person name="Kioukis A."/>
            <person name="Michalopoulou V.A."/>
            <person name="Briers L."/>
            <person name="Pirintsos S."/>
            <person name="Studholme D.J."/>
            <person name="Pavlidis P."/>
            <person name="Sarris P.F."/>
        </authorList>
    </citation>
    <scope>NUCLEOTIDE SEQUENCE [LARGE SCALE GENOMIC DNA]</scope>
    <source>
        <strain evidence="4">cv. PFS-1207/04</strain>
    </source>
</reference>
<evidence type="ECO:0000256" key="1">
    <source>
        <dbReference type="SAM" id="MobiDB-lite"/>
    </source>
</evidence>
<dbReference type="Proteomes" id="UP000266723">
    <property type="component" value="Unassembled WGS sequence"/>
</dbReference>
<organism evidence="3 4">
    <name type="scientific">Brassica cretica</name>
    <name type="common">Mustard</name>
    <dbReference type="NCBI Taxonomy" id="69181"/>
    <lineage>
        <taxon>Eukaryota</taxon>
        <taxon>Viridiplantae</taxon>
        <taxon>Streptophyta</taxon>
        <taxon>Embryophyta</taxon>
        <taxon>Tracheophyta</taxon>
        <taxon>Spermatophyta</taxon>
        <taxon>Magnoliopsida</taxon>
        <taxon>eudicotyledons</taxon>
        <taxon>Gunneridae</taxon>
        <taxon>Pentapetalae</taxon>
        <taxon>rosids</taxon>
        <taxon>malvids</taxon>
        <taxon>Brassicales</taxon>
        <taxon>Brassicaceae</taxon>
        <taxon>Brassiceae</taxon>
        <taxon>Brassica</taxon>
    </lineage>
</organism>
<proteinExistence type="predicted"/>
<feature type="chain" id="PRO_5046189680" description="Secreted protein" evidence="2">
    <location>
        <begin position="20"/>
        <end position="148"/>
    </location>
</feature>